<dbReference type="SMART" id="SM00267">
    <property type="entry name" value="GGDEF"/>
    <property type="match status" value="1"/>
</dbReference>
<sequence>MLSVTPATQQTSLTQQTLHGIQQTFQHLINQHAQTQQEARQAQRWQQALYNSFAVWDWEGSTRRLFCSEEWTNLLGLPHDTIRSVRMMLKRIHPEDRPVFKNTLKKLFDGSVSKLDCEIRFKHAWEDYIWLRTRARVTDCTDEGTAQRVIGTSVNITARKKAEEEIYDLCQQLHNSEVLYRELMKNASDAILIVDKQDDRIIDANLHASDLSGYSMKELMGMERCQLLKNPDGGSIPCQDKGLIRDMLLISRHGQQHIVDISRTTVHVSGRHLAQCIIHDVSEHKAIEKRLQHLAHHDPLTGLPNRILFRDRLQHALHKAQRNNTLLALCFFDLDHFKSINDSFGHDAGDRVLTCIAERLEKTIRASDTAARLAGDEFVVILEDLEHQDLIQPIASKILSRINQPITVARQQVRVTSSLGISLYPLDTLDSDTLLNQADTAMYRAKKNGSGLEFYTISEDLDQESLDLWPITQKRSE</sequence>
<dbReference type="Pfam" id="PF13188">
    <property type="entry name" value="PAS_8"/>
    <property type="match status" value="1"/>
</dbReference>
<dbReference type="SUPFAM" id="SSF55785">
    <property type="entry name" value="PYP-like sensor domain (PAS domain)"/>
    <property type="match status" value="2"/>
</dbReference>
<proteinExistence type="predicted"/>
<dbReference type="NCBIfam" id="TIGR00254">
    <property type="entry name" value="GGDEF"/>
    <property type="match status" value="1"/>
</dbReference>
<comment type="caution">
    <text evidence="3">The sequence shown here is derived from an EMBL/GenBank/DDBJ whole genome shotgun (WGS) entry which is preliminary data.</text>
</comment>
<evidence type="ECO:0000259" key="2">
    <source>
        <dbReference type="PROSITE" id="PS50887"/>
    </source>
</evidence>
<dbReference type="SMART" id="SM00091">
    <property type="entry name" value="PAS"/>
    <property type="match status" value="2"/>
</dbReference>
<keyword evidence="4" id="KW-1185">Reference proteome</keyword>
<dbReference type="Proteomes" id="UP000005695">
    <property type="component" value="Unassembled WGS sequence"/>
</dbReference>
<dbReference type="InterPro" id="IPR035965">
    <property type="entry name" value="PAS-like_dom_sf"/>
</dbReference>
<reference evidence="3" key="1">
    <citation type="submission" date="2006-05" db="EMBL/GenBank/DDBJ databases">
        <title>Annotation of the draft genome assembly of Desulfuromonas acetoxidans DSM 684.</title>
        <authorList>
            <consortium name="US DOE Joint Genome Institute (JGI-ORNL)"/>
            <person name="Larimer F."/>
            <person name="Land M."/>
            <person name="Hauser L."/>
        </authorList>
    </citation>
    <scope>NUCLEOTIDE SEQUENCE [LARGE SCALE GENOMIC DNA]</scope>
    <source>
        <strain evidence="3">DSM 684</strain>
    </source>
</reference>
<dbReference type="InterPro" id="IPR000014">
    <property type="entry name" value="PAS"/>
</dbReference>
<dbReference type="InterPro" id="IPR029787">
    <property type="entry name" value="Nucleotide_cyclase"/>
</dbReference>
<dbReference type="Gene3D" id="3.30.70.270">
    <property type="match status" value="1"/>
</dbReference>
<dbReference type="SUPFAM" id="SSF55073">
    <property type="entry name" value="Nucleotide cyclase"/>
    <property type="match status" value="1"/>
</dbReference>
<evidence type="ECO:0000313" key="3">
    <source>
        <dbReference type="EMBL" id="EAT17200.1"/>
    </source>
</evidence>
<dbReference type="GO" id="GO:0003824">
    <property type="term" value="F:catalytic activity"/>
    <property type="evidence" value="ECO:0007669"/>
    <property type="project" value="UniProtKB-ARBA"/>
</dbReference>
<dbReference type="PANTHER" id="PTHR44757">
    <property type="entry name" value="DIGUANYLATE CYCLASE DGCP"/>
    <property type="match status" value="1"/>
</dbReference>
<dbReference type="InterPro" id="IPR013655">
    <property type="entry name" value="PAS_fold_3"/>
</dbReference>
<dbReference type="PROSITE" id="PS50112">
    <property type="entry name" value="PAS"/>
    <property type="match status" value="2"/>
</dbReference>
<dbReference type="CDD" id="cd01949">
    <property type="entry name" value="GGDEF"/>
    <property type="match status" value="1"/>
</dbReference>
<feature type="domain" description="PAS" evidence="1">
    <location>
        <begin position="176"/>
        <end position="232"/>
    </location>
</feature>
<evidence type="ECO:0000259" key="1">
    <source>
        <dbReference type="PROSITE" id="PS50112"/>
    </source>
</evidence>
<dbReference type="FunFam" id="3.30.70.270:FF:000001">
    <property type="entry name" value="Diguanylate cyclase domain protein"/>
    <property type="match status" value="1"/>
</dbReference>
<protein>
    <submittedName>
        <fullName evidence="3">Diguanylate cyclase with PAS/PAC sensor</fullName>
    </submittedName>
</protein>
<reference evidence="3" key="2">
    <citation type="submission" date="2006-05" db="EMBL/GenBank/DDBJ databases">
        <title>Sequencing of the draft genome and assembly of Desulfuromonas acetoxidans DSM 684.</title>
        <authorList>
            <consortium name="US DOE Joint Genome Institute (JGI-PGF)"/>
            <person name="Copeland A."/>
            <person name="Lucas S."/>
            <person name="Lapidus A."/>
            <person name="Barry K."/>
            <person name="Detter J.C."/>
            <person name="Glavina del Rio T."/>
            <person name="Hammon N."/>
            <person name="Israni S."/>
            <person name="Dalin E."/>
            <person name="Tice H."/>
            <person name="Bruce D."/>
            <person name="Pitluck S."/>
            <person name="Richardson P."/>
        </authorList>
    </citation>
    <scope>NUCLEOTIDE SEQUENCE [LARGE SCALE GENOMIC DNA]</scope>
    <source>
        <strain evidence="3">DSM 684</strain>
    </source>
</reference>
<dbReference type="PROSITE" id="PS50887">
    <property type="entry name" value="GGDEF"/>
    <property type="match status" value="1"/>
</dbReference>
<dbReference type="InterPro" id="IPR000160">
    <property type="entry name" value="GGDEF_dom"/>
</dbReference>
<dbReference type="EMBL" id="AAEW02000001">
    <property type="protein sequence ID" value="EAT17200.1"/>
    <property type="molecule type" value="Genomic_DNA"/>
</dbReference>
<feature type="domain" description="PAS" evidence="1">
    <location>
        <begin position="47"/>
        <end position="111"/>
    </location>
</feature>
<dbReference type="InterPro" id="IPR052155">
    <property type="entry name" value="Biofilm_reg_signaling"/>
</dbReference>
<accession>Q1K4A3</accession>
<dbReference type="InterPro" id="IPR043128">
    <property type="entry name" value="Rev_trsase/Diguanyl_cyclase"/>
</dbReference>
<organism evidence="3 4">
    <name type="scientific">Desulfuromonas acetoxidans (strain DSM 684 / 11070)</name>
    <dbReference type="NCBI Taxonomy" id="281689"/>
    <lineage>
        <taxon>Bacteria</taxon>
        <taxon>Pseudomonadati</taxon>
        <taxon>Thermodesulfobacteriota</taxon>
        <taxon>Desulfuromonadia</taxon>
        <taxon>Desulfuromonadales</taxon>
        <taxon>Desulfuromonadaceae</taxon>
        <taxon>Desulfuromonas</taxon>
    </lineage>
</organism>
<dbReference type="AlphaFoldDB" id="Q1K4A3"/>
<dbReference type="CDD" id="cd00130">
    <property type="entry name" value="PAS"/>
    <property type="match status" value="1"/>
</dbReference>
<evidence type="ECO:0000313" key="4">
    <source>
        <dbReference type="Proteomes" id="UP000005695"/>
    </source>
</evidence>
<dbReference type="NCBIfam" id="TIGR00229">
    <property type="entry name" value="sensory_box"/>
    <property type="match status" value="1"/>
</dbReference>
<name>Q1K4A3_DESA6</name>
<dbReference type="Pfam" id="PF00990">
    <property type="entry name" value="GGDEF"/>
    <property type="match status" value="1"/>
</dbReference>
<gene>
    <name evidence="3" type="ORF">Dace_3066</name>
</gene>
<dbReference type="Gene3D" id="3.30.450.20">
    <property type="entry name" value="PAS domain"/>
    <property type="match status" value="2"/>
</dbReference>
<dbReference type="PANTHER" id="PTHR44757:SF2">
    <property type="entry name" value="BIOFILM ARCHITECTURE MAINTENANCE PROTEIN MBAA"/>
    <property type="match status" value="1"/>
</dbReference>
<dbReference type="Pfam" id="PF08447">
    <property type="entry name" value="PAS_3"/>
    <property type="match status" value="1"/>
</dbReference>
<feature type="domain" description="GGDEF" evidence="2">
    <location>
        <begin position="325"/>
        <end position="460"/>
    </location>
</feature>